<feature type="compositionally biased region" description="Low complexity" evidence="1">
    <location>
        <begin position="1"/>
        <end position="28"/>
    </location>
</feature>
<evidence type="ECO:0000313" key="4">
    <source>
        <dbReference type="Proteomes" id="UP001597261"/>
    </source>
</evidence>
<keyword evidence="4" id="KW-1185">Reference proteome</keyword>
<feature type="transmembrane region" description="Helical" evidence="2">
    <location>
        <begin position="309"/>
        <end position="331"/>
    </location>
</feature>
<organism evidence="3 4">
    <name type="scientific">Streptomyces caeni</name>
    <dbReference type="NCBI Taxonomy" id="2307231"/>
    <lineage>
        <taxon>Bacteria</taxon>
        <taxon>Bacillati</taxon>
        <taxon>Actinomycetota</taxon>
        <taxon>Actinomycetes</taxon>
        <taxon>Kitasatosporales</taxon>
        <taxon>Streptomycetaceae</taxon>
        <taxon>Streptomyces</taxon>
    </lineage>
</organism>
<accession>A0ABW4IY19</accession>
<dbReference type="NCBIfam" id="NF041528">
    <property type="entry name" value="strep_LAETG"/>
    <property type="match status" value="1"/>
</dbReference>
<feature type="compositionally biased region" description="Basic and acidic residues" evidence="1">
    <location>
        <begin position="269"/>
        <end position="286"/>
    </location>
</feature>
<feature type="compositionally biased region" description="Polar residues" evidence="1">
    <location>
        <begin position="29"/>
        <end position="98"/>
    </location>
</feature>
<dbReference type="EMBL" id="JBHUDX010000080">
    <property type="protein sequence ID" value="MFD1661617.1"/>
    <property type="molecule type" value="Genomic_DNA"/>
</dbReference>
<proteinExistence type="predicted"/>
<keyword evidence="2" id="KW-0812">Transmembrane</keyword>
<keyword evidence="2" id="KW-1133">Transmembrane helix</keyword>
<feature type="compositionally biased region" description="Polar residues" evidence="1">
    <location>
        <begin position="295"/>
        <end position="306"/>
    </location>
</feature>
<comment type="caution">
    <text evidence="3">The sequence shown here is derived from an EMBL/GenBank/DDBJ whole genome shotgun (WGS) entry which is preliminary data.</text>
</comment>
<name>A0ABW4IY19_9ACTN</name>
<evidence type="ECO:0000256" key="2">
    <source>
        <dbReference type="SAM" id="Phobius"/>
    </source>
</evidence>
<sequence length="343" mass="35721">MSAPVAFAADSPSPSASASTGTDGSLSAENQSTPSGKSTPSDEQSTPSDEQSTPSDEQSTPSDEQSTPSDEQSTPSDEQSTPSDEQSTPSDEQSTPSDNGEPPYCEELDGNFSENSLKVEVGALPGKITAGSGWHSFTLKVTNDSDVTLKNVAFYAEVESTKYWTSDKPVLSPYVDLEFLNPSTKSWESIKGQDGLAGDYFWGTEVMKPGDFNKINLRVDIHKDAPAGEAYHFGTGAYLDNINGKDCIAENWGDGWYFDILSAGTSNEDPGKAKPGAEKPASDTPKKPQGGVSDQPVTGSLAETGSSSAVPTIGLVGGLAVVVGAGALFVVRRRKGAGSDAAA</sequence>
<dbReference type="NCBIfam" id="TIGR01167">
    <property type="entry name" value="LPXTG_anchor"/>
    <property type="match status" value="1"/>
</dbReference>
<gene>
    <name evidence="3" type="ORF">ACFSL4_26290</name>
</gene>
<keyword evidence="2" id="KW-0472">Membrane</keyword>
<evidence type="ECO:0000256" key="1">
    <source>
        <dbReference type="SAM" id="MobiDB-lite"/>
    </source>
</evidence>
<feature type="region of interest" description="Disordered" evidence="1">
    <location>
        <begin position="1"/>
        <end position="110"/>
    </location>
</feature>
<protein>
    <submittedName>
        <fullName evidence="3">LAETG motif-containing sortase-dependent surface protein</fullName>
    </submittedName>
</protein>
<dbReference type="Proteomes" id="UP001597261">
    <property type="component" value="Unassembled WGS sequence"/>
</dbReference>
<feature type="region of interest" description="Disordered" evidence="1">
    <location>
        <begin position="267"/>
        <end position="306"/>
    </location>
</feature>
<evidence type="ECO:0000313" key="3">
    <source>
        <dbReference type="EMBL" id="MFD1661617.1"/>
    </source>
</evidence>
<reference evidence="4" key="1">
    <citation type="journal article" date="2019" name="Int. J. Syst. Evol. Microbiol.">
        <title>The Global Catalogue of Microorganisms (GCM) 10K type strain sequencing project: providing services to taxonomists for standard genome sequencing and annotation.</title>
        <authorList>
            <consortium name="The Broad Institute Genomics Platform"/>
            <consortium name="The Broad Institute Genome Sequencing Center for Infectious Disease"/>
            <person name="Wu L."/>
            <person name="Ma J."/>
        </authorList>
    </citation>
    <scope>NUCLEOTIDE SEQUENCE [LARGE SCALE GENOMIC DNA]</scope>
    <source>
        <strain evidence="4">CGMCC 1.12470</strain>
    </source>
</reference>
<dbReference type="RefSeq" id="WP_381087794.1">
    <property type="nucleotide sequence ID" value="NZ_JBHUDX010000080.1"/>
</dbReference>